<feature type="compositionally biased region" description="Low complexity" evidence="8">
    <location>
        <begin position="364"/>
        <end position="378"/>
    </location>
</feature>
<dbReference type="GO" id="GO:0008270">
    <property type="term" value="F:zinc ion binding"/>
    <property type="evidence" value="ECO:0007669"/>
    <property type="project" value="UniProtKB-KW"/>
</dbReference>
<proteinExistence type="inferred from homology"/>
<evidence type="ECO:0000256" key="2">
    <source>
        <dbReference type="ARBA" id="ARBA00010655"/>
    </source>
</evidence>
<evidence type="ECO:0000256" key="6">
    <source>
        <dbReference type="ARBA" id="ARBA00022833"/>
    </source>
</evidence>
<feature type="compositionally biased region" description="Basic residues" evidence="8">
    <location>
        <begin position="573"/>
        <end position="585"/>
    </location>
</feature>
<accession>A0A9P7K258</accession>
<feature type="compositionally biased region" description="Polar residues" evidence="8">
    <location>
        <begin position="258"/>
        <end position="272"/>
    </location>
</feature>
<feature type="compositionally biased region" description="Pro residues" evidence="8">
    <location>
        <begin position="539"/>
        <end position="556"/>
    </location>
</feature>
<evidence type="ECO:0000313" key="10">
    <source>
        <dbReference type="EMBL" id="KAG5635156.1"/>
    </source>
</evidence>
<feature type="region of interest" description="Disordered" evidence="8">
    <location>
        <begin position="987"/>
        <end position="1073"/>
    </location>
</feature>
<dbReference type="GO" id="GO:0007163">
    <property type="term" value="P:establishment or maintenance of cell polarity"/>
    <property type="evidence" value="ECO:0007669"/>
    <property type="project" value="TreeGrafter"/>
</dbReference>
<feature type="domain" description="MYND-type" evidence="9">
    <location>
        <begin position="769"/>
        <end position="811"/>
    </location>
</feature>
<dbReference type="GO" id="GO:0006511">
    <property type="term" value="P:ubiquitin-dependent protein catabolic process"/>
    <property type="evidence" value="ECO:0007669"/>
    <property type="project" value="TreeGrafter"/>
</dbReference>
<evidence type="ECO:0000256" key="1">
    <source>
        <dbReference type="ARBA" id="ARBA00004496"/>
    </source>
</evidence>
<comment type="subcellular location">
    <subcellularLocation>
        <location evidence="1">Cytoplasm</location>
    </subcellularLocation>
</comment>
<evidence type="ECO:0000256" key="7">
    <source>
        <dbReference type="PROSITE-ProRule" id="PRU00134"/>
    </source>
</evidence>
<feature type="region of interest" description="Disordered" evidence="8">
    <location>
        <begin position="644"/>
        <end position="669"/>
    </location>
</feature>
<organism evidence="10 11">
    <name type="scientific">Sphagnurus paluster</name>
    <dbReference type="NCBI Taxonomy" id="117069"/>
    <lineage>
        <taxon>Eukaryota</taxon>
        <taxon>Fungi</taxon>
        <taxon>Dikarya</taxon>
        <taxon>Basidiomycota</taxon>
        <taxon>Agaricomycotina</taxon>
        <taxon>Agaricomycetes</taxon>
        <taxon>Agaricomycetidae</taxon>
        <taxon>Agaricales</taxon>
        <taxon>Tricholomatineae</taxon>
        <taxon>Lyophyllaceae</taxon>
        <taxon>Sphagnurus</taxon>
    </lineage>
</organism>
<feature type="compositionally biased region" description="Polar residues" evidence="8">
    <location>
        <begin position="1012"/>
        <end position="1022"/>
    </location>
</feature>
<feature type="compositionally biased region" description="Basic and acidic residues" evidence="8">
    <location>
        <begin position="849"/>
        <end position="866"/>
    </location>
</feature>
<reference evidence="10" key="1">
    <citation type="submission" date="2021-02" db="EMBL/GenBank/DDBJ databases">
        <authorList>
            <person name="Nieuwenhuis M."/>
            <person name="Van De Peppel L.J.J."/>
        </authorList>
    </citation>
    <scope>NUCLEOTIDE SEQUENCE</scope>
    <source>
        <strain evidence="10">D49</strain>
    </source>
</reference>
<feature type="region of interest" description="Disordered" evidence="8">
    <location>
        <begin position="927"/>
        <end position="953"/>
    </location>
</feature>
<evidence type="ECO:0000259" key="9">
    <source>
        <dbReference type="PROSITE" id="PS50865"/>
    </source>
</evidence>
<dbReference type="PANTHER" id="PTHR47442:SF1">
    <property type="entry name" value="MYND-TYPE ZINC FINGER PROTEIN MUB1"/>
    <property type="match status" value="1"/>
</dbReference>
<comment type="caution">
    <text evidence="10">The sequence shown here is derived from an EMBL/GenBank/DDBJ whole genome shotgun (WGS) entry which is preliminary data.</text>
</comment>
<keyword evidence="5 7" id="KW-0863">Zinc-finger</keyword>
<gene>
    <name evidence="10" type="ORF">H0H81_012197</name>
</gene>
<reference evidence="10" key="2">
    <citation type="submission" date="2021-10" db="EMBL/GenBank/DDBJ databases">
        <title>Phylogenomics reveals ancestral predisposition of the termite-cultivated fungus Termitomyces towards a domesticated lifestyle.</title>
        <authorList>
            <person name="Auxier B."/>
            <person name="Grum-Grzhimaylo A."/>
            <person name="Cardenas M.E."/>
            <person name="Lodge J.D."/>
            <person name="Laessoe T."/>
            <person name="Pedersen O."/>
            <person name="Smith M.E."/>
            <person name="Kuyper T.W."/>
            <person name="Franco-Molano E.A."/>
            <person name="Baroni T.J."/>
            <person name="Aanen D.K."/>
        </authorList>
    </citation>
    <scope>NUCLEOTIDE SEQUENCE</scope>
    <source>
        <strain evidence="10">D49</strain>
    </source>
</reference>
<name>A0A9P7K258_9AGAR</name>
<dbReference type="GO" id="GO:1990304">
    <property type="term" value="C:MUB1-RAD6-UBR2 ubiquitin ligase complex"/>
    <property type="evidence" value="ECO:0007669"/>
    <property type="project" value="TreeGrafter"/>
</dbReference>
<feature type="compositionally biased region" description="Gly residues" evidence="8">
    <location>
        <begin position="379"/>
        <end position="388"/>
    </location>
</feature>
<protein>
    <recommendedName>
        <fullName evidence="9">MYND-type domain-containing protein</fullName>
    </recommendedName>
</protein>
<dbReference type="PROSITE" id="PS50865">
    <property type="entry name" value="ZF_MYND_2"/>
    <property type="match status" value="1"/>
</dbReference>
<keyword evidence="3" id="KW-0963">Cytoplasm</keyword>
<keyword evidence="11" id="KW-1185">Reference proteome</keyword>
<feature type="compositionally biased region" description="Low complexity" evidence="8">
    <location>
        <begin position="557"/>
        <end position="572"/>
    </location>
</feature>
<feature type="region of interest" description="Disordered" evidence="8">
    <location>
        <begin position="842"/>
        <end position="881"/>
    </location>
</feature>
<feature type="compositionally biased region" description="Polar residues" evidence="8">
    <location>
        <begin position="523"/>
        <end position="536"/>
    </location>
</feature>
<dbReference type="PANTHER" id="PTHR47442">
    <property type="entry name" value="MYND-TYPE ZINC FINGER PROTEIN MUB1"/>
    <property type="match status" value="1"/>
</dbReference>
<dbReference type="Gene3D" id="6.10.140.2220">
    <property type="match status" value="1"/>
</dbReference>
<dbReference type="OrthoDB" id="5594178at2759"/>
<dbReference type="Proteomes" id="UP000717328">
    <property type="component" value="Unassembled WGS sequence"/>
</dbReference>
<dbReference type="Pfam" id="PF01753">
    <property type="entry name" value="zf-MYND"/>
    <property type="match status" value="1"/>
</dbReference>
<feature type="region of interest" description="Disordered" evidence="8">
    <location>
        <begin position="251"/>
        <end position="403"/>
    </location>
</feature>
<keyword evidence="6" id="KW-0862">Zinc</keyword>
<evidence type="ECO:0000256" key="5">
    <source>
        <dbReference type="ARBA" id="ARBA00022771"/>
    </source>
</evidence>
<feature type="region of interest" description="Disordered" evidence="8">
    <location>
        <begin position="476"/>
        <end position="591"/>
    </location>
</feature>
<evidence type="ECO:0000313" key="11">
    <source>
        <dbReference type="Proteomes" id="UP000717328"/>
    </source>
</evidence>
<dbReference type="EMBL" id="JABCKI010006162">
    <property type="protein sequence ID" value="KAG5635156.1"/>
    <property type="molecule type" value="Genomic_DNA"/>
</dbReference>
<feature type="compositionally biased region" description="Basic and acidic residues" evidence="8">
    <location>
        <begin position="173"/>
        <end position="202"/>
    </location>
</feature>
<sequence>MRESNFAFPTQNKACVCITSQLYDRRALDTSSPLPLLNSLTHLTYLTSTSPRIREIMTMDGGLERLVHILHDFCLCPPPPENGAVLYGLIPPTAHPPRPVPTLNPPTFDKQAAYRFSLAFQCVVNIGVRGSEPIRSRVVQAGTLEVVGCILEAWLANKGFAVGPSSSATGLPRETREQRQARRDAHLAQRQRDQQAELERQRNRQPAPQRGPRPPTLRLPGQFEEDESMDVSSAADTSANLHDALLLLSASTPATTPNGPLTSGSDTDMSTDASAAPTPSGSGTPTGTVVVPTPVRDRSGTVIARPSWDPTPLSPHRRQEREDSPTDEGSSRPETETEDEVDADGDVMMERAGPSTTRSRRRGTVVASTAAAHLQAQAGGSGGAGGTNGLDSDTSPERQPPSLAQHRLSLTHTHARRAVGIVSDQPADAHIIISEAGDVGEGVAVGVGVEDGIVSLEANDDFAMGAPPGAPGAITVVGGLGGGESEGEGPSEPEPVRPGPTRGAAPDETPRAGVIGLPPAGASTANLVSTAVSRTQIAPPRPPAPGPEPRQQPQPAAPGLQAGLGPAGTAQGQHRHRHHHHHHHHEQQGPYRDEDVLLSLQLLAYLSKYPHVRQAFYKPRVTFHPASVDVVGGRWGARPEVVTPAAATKARTGKERESAPPTATVKESSAASFFRSLGAAGRGALKPSSQAEKKEKEKQKESPPTPSQKRQTNVFSLVERFTFKPSATETDLPNPPPRLPPEIQYWAGVVMRNACRKDDSRGGIRQCANMLCGRWESYPREFAKCRRCRKAKYCGKECQSTAWSEGHRFWCSVKDDDEAAANAAAEAVGMAVVGAMAGTGATGTADATQVRRDRRERERERARERTGTATAQAPVIPSPAVGPPVIPGPSPGPSRAPVIPGAIEAWPSNQTVVPRFPSRTHNNVVIPQQQPPQQQQPIGTRPVASPSRPLPPAAGYTAYESFTDGGISGRRRAETVTGAPILGALGSMPNTQYAHGRLPQPPPRSFAAAVNPLQQQPSSQYVTPHYSMGTPSRVAVDAGPSRRRRAQDSPGPSPVAGSTAFRSPVEENDMILG</sequence>
<dbReference type="SUPFAM" id="SSF144232">
    <property type="entry name" value="HIT/MYND zinc finger-like"/>
    <property type="match status" value="1"/>
</dbReference>
<feature type="region of interest" description="Disordered" evidence="8">
    <location>
        <begin position="164"/>
        <end position="236"/>
    </location>
</feature>
<feature type="compositionally biased region" description="Acidic residues" evidence="8">
    <location>
        <begin position="336"/>
        <end position="347"/>
    </location>
</feature>
<keyword evidence="4" id="KW-0479">Metal-binding</keyword>
<comment type="similarity">
    <text evidence="2">Belongs to the MUB1/samB family.</text>
</comment>
<dbReference type="InterPro" id="IPR002893">
    <property type="entry name" value="Znf_MYND"/>
</dbReference>
<feature type="compositionally biased region" description="Low complexity" evidence="8">
    <location>
        <begin position="273"/>
        <end position="294"/>
    </location>
</feature>
<feature type="compositionally biased region" description="Low complexity" evidence="8">
    <location>
        <begin position="927"/>
        <end position="937"/>
    </location>
</feature>
<evidence type="ECO:0000256" key="4">
    <source>
        <dbReference type="ARBA" id="ARBA00022723"/>
    </source>
</evidence>
<dbReference type="AlphaFoldDB" id="A0A9P7K258"/>
<feature type="region of interest" description="Disordered" evidence="8">
    <location>
        <begin position="681"/>
        <end position="714"/>
    </location>
</feature>
<feature type="compositionally biased region" description="Basic and acidic residues" evidence="8">
    <location>
        <begin position="317"/>
        <end position="335"/>
    </location>
</feature>
<dbReference type="GO" id="GO:0005737">
    <property type="term" value="C:cytoplasm"/>
    <property type="evidence" value="ECO:0007669"/>
    <property type="project" value="UniProtKB-SubCell"/>
</dbReference>
<evidence type="ECO:0000256" key="8">
    <source>
        <dbReference type="SAM" id="MobiDB-lite"/>
    </source>
</evidence>
<dbReference type="InterPro" id="IPR051664">
    <property type="entry name" value="MYND-type_zinc_finger"/>
</dbReference>
<evidence type="ECO:0000256" key="3">
    <source>
        <dbReference type="ARBA" id="ARBA00022490"/>
    </source>
</evidence>
<feature type="compositionally biased region" description="Basic and acidic residues" evidence="8">
    <location>
        <begin position="691"/>
        <end position="701"/>
    </location>
</feature>